<dbReference type="InterPro" id="IPR018171">
    <property type="entry name" value="Pept_tRNA_hydro_CS"/>
</dbReference>
<dbReference type="GO" id="GO:0004045">
    <property type="term" value="F:peptidyl-tRNA hydrolase activity"/>
    <property type="evidence" value="ECO:0007669"/>
    <property type="project" value="UniProtKB-EC"/>
</dbReference>
<dbReference type="AlphaFoldDB" id="A0A0D2CAI0"/>
<evidence type="ECO:0000256" key="3">
    <source>
        <dbReference type="ARBA" id="ARBA00022801"/>
    </source>
</evidence>
<dbReference type="InterPro" id="IPR001328">
    <property type="entry name" value="Pept_tRNA_hydro"/>
</dbReference>
<dbReference type="PROSITE" id="PS01196">
    <property type="entry name" value="PEPT_TRNA_HYDROL_2"/>
    <property type="match status" value="1"/>
</dbReference>
<evidence type="ECO:0000256" key="1">
    <source>
        <dbReference type="ARBA" id="ARBA00013260"/>
    </source>
</evidence>
<dbReference type="VEuPathDB" id="FungiDB:PV08_01149"/>
<keyword evidence="3" id="KW-0378">Hydrolase</keyword>
<dbReference type="RefSeq" id="XP_016240790.1">
    <property type="nucleotide sequence ID" value="XM_016375514.1"/>
</dbReference>
<sequence length="327" mass="35382">MTDSDAVAAHSHQYNVSFSHDNTFVQYHDIDNNITWAEPVDDHDHDHDQFVPDSAPLLIALPQPPRKHVKRRSVGTPITSITTTTPPLSSVLRADITPIIPAPLRIRRPKHLSSTMPPSPARQVRLLIASIGNPPPYHTTRHSAGHLVLKSLSTHLSLPPLSRSKVLGSGSVSLGSDRDIPEYTLWQSASLMNVSGTGTLRAWKQFTSLSADGGSSQDTPTALVILHDELESSIGTIKLRRGETSAKGHNGIKSIQASFKSAGLLPSMGDRFIKLGIGIGRPQSREKDDVSAWVLGQLTSVEKAKVEAAAESVTAVLKSEVSRLERL</sequence>
<protein>
    <recommendedName>
        <fullName evidence="1">peptidyl-tRNA hydrolase</fullName>
        <ecNumber evidence="1">3.1.1.29</ecNumber>
    </recommendedName>
</protein>
<dbReference type="SUPFAM" id="SSF53178">
    <property type="entry name" value="Peptidyl-tRNA hydrolase-like"/>
    <property type="match status" value="1"/>
</dbReference>
<dbReference type="GeneID" id="27328232"/>
<dbReference type="PANTHER" id="PTHR17224:SF1">
    <property type="entry name" value="PEPTIDYL-TRNA HYDROLASE"/>
    <property type="match status" value="1"/>
</dbReference>
<dbReference type="GO" id="GO:0000049">
    <property type="term" value="F:tRNA binding"/>
    <property type="evidence" value="ECO:0007669"/>
    <property type="project" value="UniProtKB-KW"/>
</dbReference>
<comment type="similarity">
    <text evidence="5">Belongs to the PTH family.</text>
</comment>
<evidence type="ECO:0000256" key="2">
    <source>
        <dbReference type="ARBA" id="ARBA00022555"/>
    </source>
</evidence>
<dbReference type="HOGENOM" id="CLU_049912_0_0_1"/>
<dbReference type="Proteomes" id="UP000053328">
    <property type="component" value="Unassembled WGS sequence"/>
</dbReference>
<dbReference type="InterPro" id="IPR036416">
    <property type="entry name" value="Pept_tRNA_hydro_sf"/>
</dbReference>
<organism evidence="6 7">
    <name type="scientific">Exophiala spinifera</name>
    <dbReference type="NCBI Taxonomy" id="91928"/>
    <lineage>
        <taxon>Eukaryota</taxon>
        <taxon>Fungi</taxon>
        <taxon>Dikarya</taxon>
        <taxon>Ascomycota</taxon>
        <taxon>Pezizomycotina</taxon>
        <taxon>Eurotiomycetes</taxon>
        <taxon>Chaetothyriomycetidae</taxon>
        <taxon>Chaetothyriales</taxon>
        <taxon>Herpotrichiellaceae</taxon>
        <taxon>Exophiala</taxon>
    </lineage>
</organism>
<keyword evidence="7" id="KW-1185">Reference proteome</keyword>
<evidence type="ECO:0000313" key="7">
    <source>
        <dbReference type="Proteomes" id="UP000053328"/>
    </source>
</evidence>
<keyword evidence="4" id="KW-0694">RNA-binding</keyword>
<evidence type="ECO:0000313" key="6">
    <source>
        <dbReference type="EMBL" id="KIW20574.1"/>
    </source>
</evidence>
<dbReference type="OrthoDB" id="1711136at2759"/>
<reference evidence="6 7" key="1">
    <citation type="submission" date="2015-01" db="EMBL/GenBank/DDBJ databases">
        <title>The Genome Sequence of Exophiala spinifera CBS89968.</title>
        <authorList>
            <consortium name="The Broad Institute Genomics Platform"/>
            <person name="Cuomo C."/>
            <person name="de Hoog S."/>
            <person name="Gorbushina A."/>
            <person name="Stielow B."/>
            <person name="Teixiera M."/>
            <person name="Abouelleil A."/>
            <person name="Chapman S.B."/>
            <person name="Priest M."/>
            <person name="Young S.K."/>
            <person name="Wortman J."/>
            <person name="Nusbaum C."/>
            <person name="Birren B."/>
        </authorList>
    </citation>
    <scope>NUCLEOTIDE SEQUENCE [LARGE SCALE GENOMIC DNA]</scope>
    <source>
        <strain evidence="6 7">CBS 89968</strain>
    </source>
</reference>
<dbReference type="Gene3D" id="3.40.50.1470">
    <property type="entry name" value="Peptidyl-tRNA hydrolase"/>
    <property type="match status" value="1"/>
</dbReference>
<name>A0A0D2CAI0_9EURO</name>
<gene>
    <name evidence="6" type="ORF">PV08_01149</name>
</gene>
<dbReference type="Pfam" id="PF01195">
    <property type="entry name" value="Pept_tRNA_hydro"/>
    <property type="match status" value="1"/>
</dbReference>
<dbReference type="EMBL" id="KN847492">
    <property type="protein sequence ID" value="KIW20574.1"/>
    <property type="molecule type" value="Genomic_DNA"/>
</dbReference>
<dbReference type="EC" id="3.1.1.29" evidence="1"/>
<accession>A0A0D2CAI0</accession>
<evidence type="ECO:0000256" key="5">
    <source>
        <dbReference type="ARBA" id="ARBA00038063"/>
    </source>
</evidence>
<dbReference type="STRING" id="91928.A0A0D2CAI0"/>
<proteinExistence type="inferred from homology"/>
<keyword evidence="2" id="KW-0820">tRNA-binding</keyword>
<evidence type="ECO:0000256" key="4">
    <source>
        <dbReference type="ARBA" id="ARBA00022884"/>
    </source>
</evidence>
<dbReference type="PANTHER" id="PTHR17224">
    <property type="entry name" value="PEPTIDYL-TRNA HYDROLASE"/>
    <property type="match status" value="1"/>
</dbReference>